<feature type="domain" description="TadE-like" evidence="2">
    <location>
        <begin position="16"/>
        <end position="58"/>
    </location>
</feature>
<reference evidence="4" key="1">
    <citation type="journal article" date="2010" name="Nat. Biotechnol.">
        <title>Draft genome sequence of the oilseed species Ricinus communis.</title>
        <authorList>
            <person name="Chan A.P."/>
            <person name="Crabtree J."/>
            <person name="Zhao Q."/>
            <person name="Lorenzi H."/>
            <person name="Orvis J."/>
            <person name="Puiu D."/>
            <person name="Melake-Berhan A."/>
            <person name="Jones K.M."/>
            <person name="Redman J."/>
            <person name="Chen G."/>
            <person name="Cahoon E.B."/>
            <person name="Gedil M."/>
            <person name="Stanke M."/>
            <person name="Haas B.J."/>
            <person name="Wortman J.R."/>
            <person name="Fraser-Liggett C.M."/>
            <person name="Ravel J."/>
            <person name="Rabinowicz P.D."/>
        </authorList>
    </citation>
    <scope>NUCLEOTIDE SEQUENCE [LARGE SCALE GENOMIC DNA]</scope>
    <source>
        <strain evidence="4">cv. Hale</strain>
    </source>
</reference>
<dbReference type="EMBL" id="EQ981854">
    <property type="protein sequence ID" value="EEF24580.1"/>
    <property type="molecule type" value="Genomic_DNA"/>
</dbReference>
<dbReference type="InterPro" id="IPR012495">
    <property type="entry name" value="TadE-like_dom"/>
</dbReference>
<accession>B9THT6</accession>
<name>B9THT6_RICCO</name>
<keyword evidence="4" id="KW-1185">Reference proteome</keyword>
<dbReference type="Pfam" id="PF07811">
    <property type="entry name" value="TadE"/>
    <property type="match status" value="1"/>
</dbReference>
<evidence type="ECO:0000256" key="1">
    <source>
        <dbReference type="SAM" id="Phobius"/>
    </source>
</evidence>
<keyword evidence="1" id="KW-0472">Membrane</keyword>
<evidence type="ECO:0000313" key="3">
    <source>
        <dbReference type="EMBL" id="EEF24580.1"/>
    </source>
</evidence>
<evidence type="ECO:0000259" key="2">
    <source>
        <dbReference type="Pfam" id="PF07811"/>
    </source>
</evidence>
<feature type="transmembrane region" description="Helical" evidence="1">
    <location>
        <begin position="20"/>
        <end position="46"/>
    </location>
</feature>
<gene>
    <name evidence="3" type="ORF">RCOM_1787950</name>
</gene>
<keyword evidence="1" id="KW-0812">Transmembrane</keyword>
<keyword evidence="1" id="KW-1133">Transmembrane helix</keyword>
<dbReference type="AlphaFoldDB" id="B9THT6"/>
<dbReference type="Proteomes" id="UP000008311">
    <property type="component" value="Unassembled WGS sequence"/>
</dbReference>
<sequence length="162" mass="17478">MRHLNHPAKISRLHRGGALIEFGLVVILLVMIVGAIVEFGRVFWYYDALTKATRDSARLISLAPKETIASTASGDAQDLAILAATNAGVTPRLTRANVVVDCLNAAFQIENCVDGTAPANVRVSIVDFQVTIGGWIPLLLSNGASTNWQPTLDPHTTMRYLP</sequence>
<organism evidence="3 4">
    <name type="scientific">Ricinus communis</name>
    <name type="common">Castor bean</name>
    <dbReference type="NCBI Taxonomy" id="3988"/>
    <lineage>
        <taxon>Eukaryota</taxon>
        <taxon>Viridiplantae</taxon>
        <taxon>Streptophyta</taxon>
        <taxon>Embryophyta</taxon>
        <taxon>Tracheophyta</taxon>
        <taxon>Spermatophyta</taxon>
        <taxon>Magnoliopsida</taxon>
        <taxon>eudicotyledons</taxon>
        <taxon>Gunneridae</taxon>
        <taxon>Pentapetalae</taxon>
        <taxon>rosids</taxon>
        <taxon>fabids</taxon>
        <taxon>Malpighiales</taxon>
        <taxon>Euphorbiaceae</taxon>
        <taxon>Acalyphoideae</taxon>
        <taxon>Acalypheae</taxon>
        <taxon>Ricinus</taxon>
    </lineage>
</organism>
<proteinExistence type="predicted"/>
<protein>
    <recommendedName>
        <fullName evidence="2">TadE-like domain-containing protein</fullName>
    </recommendedName>
</protein>
<dbReference type="InParanoid" id="B9THT6"/>
<evidence type="ECO:0000313" key="4">
    <source>
        <dbReference type="Proteomes" id="UP000008311"/>
    </source>
</evidence>